<evidence type="ECO:0000313" key="15">
    <source>
        <dbReference type="EMBL" id="CRH07169.1"/>
    </source>
</evidence>
<comment type="cofactor">
    <cofactor evidence="13">
        <name>Mg(2+)</name>
        <dbReference type="ChEBI" id="CHEBI:18420"/>
    </cofactor>
    <text evidence="13">Binds 2 magnesium ions per tetramer.</text>
</comment>
<evidence type="ECO:0000256" key="11">
    <source>
        <dbReference type="ARBA" id="ARBA00023146"/>
    </source>
</evidence>
<dbReference type="GO" id="GO:0000049">
    <property type="term" value="F:tRNA binding"/>
    <property type="evidence" value="ECO:0007669"/>
    <property type="project" value="InterPro"/>
</dbReference>
<dbReference type="SUPFAM" id="SSF46589">
    <property type="entry name" value="tRNA-binding arm"/>
    <property type="match status" value="1"/>
</dbReference>
<organism evidence="15">
    <name type="scientific">Magnetococcus massalia (strain MO-1)</name>
    <dbReference type="NCBI Taxonomy" id="451514"/>
    <lineage>
        <taxon>Bacteria</taxon>
        <taxon>Pseudomonadati</taxon>
        <taxon>Pseudomonadota</taxon>
        <taxon>Magnetococcia</taxon>
        <taxon>Magnetococcales</taxon>
        <taxon>Magnetococcaceae</taxon>
        <taxon>Magnetococcus</taxon>
    </lineage>
</organism>
<evidence type="ECO:0000256" key="5">
    <source>
        <dbReference type="ARBA" id="ARBA00022598"/>
    </source>
</evidence>
<keyword evidence="8 13" id="KW-0067">ATP-binding</keyword>
<dbReference type="CDD" id="cd00496">
    <property type="entry name" value="PheRS_alpha_core"/>
    <property type="match status" value="1"/>
</dbReference>
<dbReference type="HAMAP" id="MF_00281">
    <property type="entry name" value="Phe_tRNA_synth_alpha1"/>
    <property type="match status" value="1"/>
</dbReference>
<dbReference type="AlphaFoldDB" id="A0A1S7LLX6"/>
<keyword evidence="4 13" id="KW-0963">Cytoplasm</keyword>
<dbReference type="NCBIfam" id="TIGR00468">
    <property type="entry name" value="pheS"/>
    <property type="match status" value="1"/>
</dbReference>
<keyword evidence="5 13" id="KW-0436">Ligase</keyword>
<dbReference type="GO" id="GO:0000287">
    <property type="term" value="F:magnesium ion binding"/>
    <property type="evidence" value="ECO:0007669"/>
    <property type="project" value="UniProtKB-UniRule"/>
</dbReference>
<dbReference type="InterPro" id="IPR004529">
    <property type="entry name" value="Phe-tRNA-synth_IIc_asu"/>
</dbReference>
<evidence type="ECO:0000256" key="3">
    <source>
        <dbReference type="ARBA" id="ARBA00011209"/>
    </source>
</evidence>
<keyword evidence="7 13" id="KW-0547">Nucleotide-binding</keyword>
<comment type="catalytic activity">
    <reaction evidence="12 13">
        <text>tRNA(Phe) + L-phenylalanine + ATP = L-phenylalanyl-tRNA(Phe) + AMP + diphosphate + H(+)</text>
        <dbReference type="Rhea" id="RHEA:19413"/>
        <dbReference type="Rhea" id="RHEA-COMP:9668"/>
        <dbReference type="Rhea" id="RHEA-COMP:9699"/>
        <dbReference type="ChEBI" id="CHEBI:15378"/>
        <dbReference type="ChEBI" id="CHEBI:30616"/>
        <dbReference type="ChEBI" id="CHEBI:33019"/>
        <dbReference type="ChEBI" id="CHEBI:58095"/>
        <dbReference type="ChEBI" id="CHEBI:78442"/>
        <dbReference type="ChEBI" id="CHEBI:78531"/>
        <dbReference type="ChEBI" id="CHEBI:456215"/>
        <dbReference type="EC" id="6.1.1.20"/>
    </reaction>
</comment>
<dbReference type="InterPro" id="IPR006195">
    <property type="entry name" value="aa-tRNA-synth_II"/>
</dbReference>
<dbReference type="Pfam" id="PF02912">
    <property type="entry name" value="Phe_tRNA-synt_N"/>
    <property type="match status" value="1"/>
</dbReference>
<dbReference type="InterPro" id="IPR004188">
    <property type="entry name" value="Phe-tRNA_ligase_II_N"/>
</dbReference>
<feature type="binding site" evidence="13">
    <location>
        <position position="258"/>
    </location>
    <ligand>
        <name>Mg(2+)</name>
        <dbReference type="ChEBI" id="CHEBI:18420"/>
        <note>shared with beta subunit</note>
    </ligand>
</feature>
<evidence type="ECO:0000256" key="6">
    <source>
        <dbReference type="ARBA" id="ARBA00022723"/>
    </source>
</evidence>
<evidence type="ECO:0000256" key="7">
    <source>
        <dbReference type="ARBA" id="ARBA00022741"/>
    </source>
</evidence>
<dbReference type="GO" id="GO:0005524">
    <property type="term" value="F:ATP binding"/>
    <property type="evidence" value="ECO:0007669"/>
    <property type="project" value="UniProtKB-UniRule"/>
</dbReference>
<proteinExistence type="inferred from homology"/>
<dbReference type="GO" id="GO:0006432">
    <property type="term" value="P:phenylalanyl-tRNA aminoacylation"/>
    <property type="evidence" value="ECO:0007669"/>
    <property type="project" value="UniProtKB-UniRule"/>
</dbReference>
<dbReference type="GO" id="GO:0004826">
    <property type="term" value="F:phenylalanine-tRNA ligase activity"/>
    <property type="evidence" value="ECO:0007669"/>
    <property type="project" value="UniProtKB-UniRule"/>
</dbReference>
<dbReference type="PANTHER" id="PTHR11538:SF41">
    <property type="entry name" value="PHENYLALANINE--TRNA LIGASE, MITOCHONDRIAL"/>
    <property type="match status" value="1"/>
</dbReference>
<evidence type="ECO:0000256" key="1">
    <source>
        <dbReference type="ARBA" id="ARBA00004496"/>
    </source>
</evidence>
<evidence type="ECO:0000256" key="12">
    <source>
        <dbReference type="ARBA" id="ARBA00049255"/>
    </source>
</evidence>
<dbReference type="EMBL" id="LO017727">
    <property type="protein sequence ID" value="CRH07169.1"/>
    <property type="molecule type" value="Genomic_DNA"/>
</dbReference>
<keyword evidence="6 13" id="KW-0479">Metal-binding</keyword>
<dbReference type="SUPFAM" id="SSF55681">
    <property type="entry name" value="Class II aaRS and biotin synthetases"/>
    <property type="match status" value="1"/>
</dbReference>
<dbReference type="GO" id="GO:0005737">
    <property type="term" value="C:cytoplasm"/>
    <property type="evidence" value="ECO:0007669"/>
    <property type="project" value="UniProtKB-SubCell"/>
</dbReference>
<protein>
    <recommendedName>
        <fullName evidence="13">Phenylalanine--tRNA ligase alpha subunit</fullName>
        <ecNumber evidence="13">6.1.1.20</ecNumber>
    </recommendedName>
    <alternativeName>
        <fullName evidence="13">Phenylalanyl-tRNA synthetase alpha subunit</fullName>
        <shortName evidence="13">PheRS</shortName>
    </alternativeName>
</protein>
<reference evidence="15" key="1">
    <citation type="submission" date="2015-04" db="EMBL/GenBank/DDBJ databases">
        <authorList>
            <person name="Syromyatnikov M.Y."/>
            <person name="Popov V.N."/>
        </authorList>
    </citation>
    <scope>NUCLEOTIDE SEQUENCE</scope>
    <source>
        <strain evidence="15">MO-1</strain>
    </source>
</reference>
<feature type="domain" description="Aminoacyl-transfer RNA synthetases class-II family profile" evidence="14">
    <location>
        <begin position="70"/>
        <end position="322"/>
    </location>
</feature>
<name>A0A1S7LLX6_MAGMO</name>
<comment type="similarity">
    <text evidence="2 13">Belongs to the class-II aminoacyl-tRNA synthetase family. Phe-tRNA synthetase alpha subunit type 1 subfamily.</text>
</comment>
<gene>
    <name evidence="13 15" type="primary">pheS</name>
    <name evidence="15" type="ORF">MAGMO_3023</name>
</gene>
<keyword evidence="10 13" id="KW-0648">Protein biosynthesis</keyword>
<sequence length="347" mass="38706">MREALEQIKQEALAAIEAADSLKGLDDVRVAYMGKKGSLTQQYGQLKSAPPEDRKALGAMINEVKVAVTDAHAARLEALKKAALQQRLESERVDISLPGRTPMAGGIHPVTRAIDEIATVFATMGFEVASGPEIESDWHNFEALNIPADHPAREMHDTFYISDHPKGGKRVLRTHTSPVQIRVMEDREPPLRVIAPGKVFRCDSDVTHTPMFHQVEGFMVDRDVHFGQLKGLLQAFLREFFERDLPVRFRPSFFPFTEPSAEVDMGCLFCDGKGCRICKGTGWLEVLGCGMIHPNVMKNVGFDSEKYSGFAFGMGVERLGMLKYGINDLRTFFENDVRFLSHHSVNG</sequence>
<dbReference type="PROSITE" id="PS50862">
    <property type="entry name" value="AA_TRNA_LIGASE_II"/>
    <property type="match status" value="1"/>
</dbReference>
<keyword evidence="9 13" id="KW-0460">Magnesium</keyword>
<dbReference type="InterPro" id="IPR002319">
    <property type="entry name" value="Phenylalanyl-tRNA_Synthase"/>
</dbReference>
<dbReference type="PANTHER" id="PTHR11538">
    <property type="entry name" value="PHENYLALANYL-TRNA SYNTHETASE"/>
    <property type="match status" value="1"/>
</dbReference>
<evidence type="ECO:0000256" key="10">
    <source>
        <dbReference type="ARBA" id="ARBA00022917"/>
    </source>
</evidence>
<evidence type="ECO:0000259" key="14">
    <source>
        <dbReference type="PROSITE" id="PS50862"/>
    </source>
</evidence>
<accession>A0A1S7LLX6</accession>
<comment type="subcellular location">
    <subcellularLocation>
        <location evidence="1 13">Cytoplasm</location>
    </subcellularLocation>
</comment>
<evidence type="ECO:0000256" key="8">
    <source>
        <dbReference type="ARBA" id="ARBA00022840"/>
    </source>
</evidence>
<dbReference type="Gene3D" id="3.30.930.10">
    <property type="entry name" value="Bira Bifunctional Protein, Domain 2"/>
    <property type="match status" value="1"/>
</dbReference>
<evidence type="ECO:0000256" key="13">
    <source>
        <dbReference type="HAMAP-Rule" id="MF_00281"/>
    </source>
</evidence>
<dbReference type="InterPro" id="IPR010978">
    <property type="entry name" value="tRNA-bd_arm"/>
</dbReference>
<evidence type="ECO:0000256" key="9">
    <source>
        <dbReference type="ARBA" id="ARBA00022842"/>
    </source>
</evidence>
<dbReference type="FunFam" id="3.30.930.10:FF:000003">
    <property type="entry name" value="Phenylalanine--tRNA ligase alpha subunit"/>
    <property type="match status" value="1"/>
</dbReference>
<dbReference type="InterPro" id="IPR045864">
    <property type="entry name" value="aa-tRNA-synth_II/BPL/LPL"/>
</dbReference>
<keyword evidence="11 13" id="KW-0030">Aminoacyl-tRNA synthetase</keyword>
<dbReference type="Pfam" id="PF01409">
    <property type="entry name" value="tRNA-synt_2d"/>
    <property type="match status" value="1"/>
</dbReference>
<evidence type="ECO:0000256" key="4">
    <source>
        <dbReference type="ARBA" id="ARBA00022490"/>
    </source>
</evidence>
<dbReference type="EC" id="6.1.1.20" evidence="13"/>
<dbReference type="InterPro" id="IPR022911">
    <property type="entry name" value="Phe_tRNA_ligase_alpha1_bac"/>
</dbReference>
<comment type="subunit">
    <text evidence="3 13">Tetramer of two alpha and two beta subunits.</text>
</comment>
<evidence type="ECO:0000256" key="2">
    <source>
        <dbReference type="ARBA" id="ARBA00010207"/>
    </source>
</evidence>